<feature type="non-terminal residue" evidence="1">
    <location>
        <position position="1"/>
    </location>
</feature>
<comment type="caution">
    <text evidence="1">The sequence shown here is derived from an EMBL/GenBank/DDBJ whole genome shotgun (WGS) entry which is preliminary data.</text>
</comment>
<gene>
    <name evidence="1" type="ORF">HKBW3S42_01065</name>
</gene>
<dbReference type="EMBL" id="BLSA01000147">
    <property type="protein sequence ID" value="GFP32759.1"/>
    <property type="molecule type" value="Genomic_DNA"/>
</dbReference>
<protein>
    <submittedName>
        <fullName evidence="1">Uncharacterized protein</fullName>
    </submittedName>
</protein>
<name>A0A6V8PJE9_9ACTN</name>
<organism evidence="1 2">
    <name type="scientific">Candidatus Hakubella thermalkaliphila</name>
    <dbReference type="NCBI Taxonomy" id="2754717"/>
    <lineage>
        <taxon>Bacteria</taxon>
        <taxon>Bacillati</taxon>
        <taxon>Actinomycetota</taxon>
        <taxon>Actinomycetota incertae sedis</taxon>
        <taxon>Candidatus Hakubellales</taxon>
        <taxon>Candidatus Hakubellaceae</taxon>
        <taxon>Candidatus Hakubella</taxon>
    </lineage>
</organism>
<dbReference type="AlphaFoldDB" id="A0A6V8PJE9"/>
<evidence type="ECO:0000313" key="1">
    <source>
        <dbReference type="EMBL" id="GFP32759.1"/>
    </source>
</evidence>
<reference evidence="1 2" key="1">
    <citation type="journal article" date="2020" name="Front. Microbiol.">
        <title>Single-cell genomics of novel Actinobacteria with the Wood-Ljungdahl pathway discovered in a serpentinizing system.</title>
        <authorList>
            <person name="Merino N."/>
            <person name="Kawai M."/>
            <person name="Boyd E.S."/>
            <person name="Colman D.R."/>
            <person name="McGlynn S.E."/>
            <person name="Nealson K.H."/>
            <person name="Kurokawa K."/>
            <person name="Hongoh Y."/>
        </authorList>
    </citation>
    <scope>NUCLEOTIDE SEQUENCE [LARGE SCALE GENOMIC DNA]</scope>
    <source>
        <strain evidence="1 2">S42</strain>
    </source>
</reference>
<sequence length="25" mass="2766">RPFRIIIPVKDGPMNEEGVDLEGLA</sequence>
<evidence type="ECO:0000313" key="2">
    <source>
        <dbReference type="Proteomes" id="UP000568877"/>
    </source>
</evidence>
<accession>A0A6V8PJE9</accession>
<proteinExistence type="predicted"/>
<dbReference type="Proteomes" id="UP000568877">
    <property type="component" value="Unassembled WGS sequence"/>
</dbReference>